<dbReference type="OrthoDB" id="1005072at2"/>
<evidence type="ECO:0000313" key="2">
    <source>
        <dbReference type="Proteomes" id="UP000297998"/>
    </source>
</evidence>
<keyword evidence="2" id="KW-1185">Reference proteome</keyword>
<accession>A0A4Z1BYE3</accession>
<name>A0A4Z1BYE3_9FLAO</name>
<gene>
    <name evidence="1" type="ORF">E4J94_00795</name>
</gene>
<dbReference type="EMBL" id="SRPE01000001">
    <property type="protein sequence ID" value="TGN30142.1"/>
    <property type="molecule type" value="Genomic_DNA"/>
</dbReference>
<dbReference type="Pfam" id="PF11013">
    <property type="entry name" value="DUF2851"/>
    <property type="match status" value="1"/>
</dbReference>
<reference evidence="1 2" key="1">
    <citation type="submission" date="2019-03" db="EMBL/GenBank/DDBJ databases">
        <title>Empedobacter tilapiae sp. nov., isolated from an intestine of Nile tilapia Oreochromis niloticus.</title>
        <authorList>
            <person name="Kim Y.-O."/>
            <person name="Yoon J.-H."/>
        </authorList>
    </citation>
    <scope>NUCLEOTIDE SEQUENCE [LARGE SCALE GENOMIC DNA]</scope>
    <source>
        <strain evidence="1 2">MRS2</strain>
    </source>
</reference>
<sequence>MTMKEVFLHYIWKLNQFSHKNLQTFHGDFIEIVKVGKLNHHAGPDFLEAEIIIGDKLWIGSVEMHVNSSDWNIHQHSDDIAYQNVILHVVWNHDREVDILRQRNVQTLILQDFVKPEIIFNYQNIINSKLDKIYCEEFLDLIDLKQFSFWFERILIERFEEKTQIVLEILNQNNSNWEETLFKSLAKNFGLKVNVETFEIWANSFPFKVLQKIQFDRLKVEALFFGQAGFLVENHENDYFKQLKNEYQFLENKYQLQPIENSLFRFSKMRPIGFPTIRLAQLASIYVNYQSLFSEIIQPKNLKEFYEIFGKLELNSFWETHYTFKNESKLQLKNLSKDKINNLLINSFIPIRYAFERQKDEVEIDFYLDLLTEMEAENNSILDEFERIGFENKNAKDSQQLIQLKKRYCSEKKCLNCAIGQQILR</sequence>
<dbReference type="Proteomes" id="UP000297998">
    <property type="component" value="Unassembled WGS sequence"/>
</dbReference>
<organism evidence="1 2">
    <name type="scientific">Empedobacter tilapiae</name>
    <dbReference type="NCBI Taxonomy" id="2491114"/>
    <lineage>
        <taxon>Bacteria</taxon>
        <taxon>Pseudomonadati</taxon>
        <taxon>Bacteroidota</taxon>
        <taxon>Flavobacteriia</taxon>
        <taxon>Flavobacteriales</taxon>
        <taxon>Weeksellaceae</taxon>
        <taxon>Empedobacter</taxon>
    </lineage>
</organism>
<dbReference type="AlphaFoldDB" id="A0A4Z1BYE3"/>
<proteinExistence type="predicted"/>
<comment type="caution">
    <text evidence="1">The sequence shown here is derived from an EMBL/GenBank/DDBJ whole genome shotgun (WGS) entry which is preliminary data.</text>
</comment>
<evidence type="ECO:0000313" key="1">
    <source>
        <dbReference type="EMBL" id="TGN30142.1"/>
    </source>
</evidence>
<protein>
    <submittedName>
        <fullName evidence="1">DUF2851 family protein</fullName>
    </submittedName>
</protein>
<dbReference type="InterPro" id="IPR021272">
    <property type="entry name" value="DUF2851"/>
</dbReference>